<feature type="compositionally biased region" description="Basic residues" evidence="1">
    <location>
        <begin position="471"/>
        <end position="481"/>
    </location>
</feature>
<sequence length="481" mass="54525">MTSFDNATTAQTRAAEEYLRKKFGVVAMDPLDPYLLLVCEQMPRLAPRPHLVSGWGAMEKDEYPIDEELIKGFEWNTIPEDEDLVRLGMSLVPDYMGVAWVSNCVVIELPRATRQEFIRRLRTLLMHYENAPFAVLYSNGPMPDHQYAARTRKPLPEQAPDKRTEDDTDYVVQNGEFYPGTMISTDEDTSNPEEKIWATSATAGVLLQRAGEQRLTYSWHLWGKLAARNKDVVLGDGSDTSKEVFQVFQGDTLSPVRTVISRIGSTDIAMAQLHPDVTFRNKFVGSEVEARRILHHGNLNYQDQVMIDSFTTGKVRLSLVGSWVEPVREPGAKHPIIVTPEYSDHVLPVPGVAYVRPHQGIYTTDSITMDESPHIRDSTCGAVLVRYREINTKTGRWTLVKDTLARGEIYRMIHFADITEKRANDAGYFIYTDSFAPLIKEGWKVVPLDGGDTEDNIPKKKKSMPSESPSKRPRRGYRYPK</sequence>
<proteinExistence type="predicted"/>
<protein>
    <submittedName>
        <fullName evidence="2">Uncharacterized protein</fullName>
    </submittedName>
</protein>
<dbReference type="EMBL" id="JAUKUA010000004">
    <property type="protein sequence ID" value="KAK0715376.1"/>
    <property type="molecule type" value="Genomic_DNA"/>
</dbReference>
<gene>
    <name evidence="2" type="ORF">B0H67DRAFT_580582</name>
</gene>
<evidence type="ECO:0000313" key="3">
    <source>
        <dbReference type="Proteomes" id="UP001172102"/>
    </source>
</evidence>
<name>A0AA40AGC6_9PEZI</name>
<organism evidence="2 3">
    <name type="scientific">Lasiosphaeris hirsuta</name>
    <dbReference type="NCBI Taxonomy" id="260670"/>
    <lineage>
        <taxon>Eukaryota</taxon>
        <taxon>Fungi</taxon>
        <taxon>Dikarya</taxon>
        <taxon>Ascomycota</taxon>
        <taxon>Pezizomycotina</taxon>
        <taxon>Sordariomycetes</taxon>
        <taxon>Sordariomycetidae</taxon>
        <taxon>Sordariales</taxon>
        <taxon>Lasiosphaeriaceae</taxon>
        <taxon>Lasiosphaeris</taxon>
    </lineage>
</organism>
<accession>A0AA40AGC6</accession>
<comment type="caution">
    <text evidence="2">The sequence shown here is derived from an EMBL/GenBank/DDBJ whole genome shotgun (WGS) entry which is preliminary data.</text>
</comment>
<evidence type="ECO:0000256" key="1">
    <source>
        <dbReference type="SAM" id="MobiDB-lite"/>
    </source>
</evidence>
<dbReference type="Proteomes" id="UP001172102">
    <property type="component" value="Unassembled WGS sequence"/>
</dbReference>
<dbReference type="AlphaFoldDB" id="A0AA40AGC6"/>
<evidence type="ECO:0000313" key="2">
    <source>
        <dbReference type="EMBL" id="KAK0715376.1"/>
    </source>
</evidence>
<feature type="region of interest" description="Disordered" evidence="1">
    <location>
        <begin position="448"/>
        <end position="481"/>
    </location>
</feature>
<reference evidence="2" key="1">
    <citation type="submission" date="2023-06" db="EMBL/GenBank/DDBJ databases">
        <title>Genome-scale phylogeny and comparative genomics of the fungal order Sordariales.</title>
        <authorList>
            <consortium name="Lawrence Berkeley National Laboratory"/>
            <person name="Hensen N."/>
            <person name="Bonometti L."/>
            <person name="Westerberg I."/>
            <person name="Brannstrom I.O."/>
            <person name="Guillou S."/>
            <person name="Cros-Aarteil S."/>
            <person name="Calhoun S."/>
            <person name="Haridas S."/>
            <person name="Kuo A."/>
            <person name="Mondo S."/>
            <person name="Pangilinan J."/>
            <person name="Riley R."/>
            <person name="Labutti K."/>
            <person name="Andreopoulos B."/>
            <person name="Lipzen A."/>
            <person name="Chen C."/>
            <person name="Yanf M."/>
            <person name="Daum C."/>
            <person name="Ng V."/>
            <person name="Clum A."/>
            <person name="Steindorff A."/>
            <person name="Ohm R."/>
            <person name="Martin F."/>
            <person name="Silar P."/>
            <person name="Natvig D."/>
            <person name="Lalanne C."/>
            <person name="Gautier V."/>
            <person name="Ament-Velasquez S.L."/>
            <person name="Kruys A."/>
            <person name="Hutchinson M.I."/>
            <person name="Powell A.J."/>
            <person name="Barry K."/>
            <person name="Miller A.N."/>
            <person name="Grigoriev I.V."/>
            <person name="Debuchy R."/>
            <person name="Gladieux P."/>
            <person name="Thoren M.H."/>
            <person name="Johannesson H."/>
        </authorList>
    </citation>
    <scope>NUCLEOTIDE SEQUENCE</scope>
    <source>
        <strain evidence="2">SMH4607-1</strain>
    </source>
</reference>
<keyword evidence="3" id="KW-1185">Reference proteome</keyword>